<dbReference type="eggNOG" id="ENOG502QV88">
    <property type="taxonomic scope" value="Eukaryota"/>
</dbReference>
<dbReference type="SMART" id="SM00671">
    <property type="entry name" value="SEL1"/>
    <property type="match status" value="3"/>
</dbReference>
<feature type="region of interest" description="Disordered" evidence="1">
    <location>
        <begin position="855"/>
        <end position="884"/>
    </location>
</feature>
<accession>U4L804</accession>
<dbReference type="SUPFAM" id="SSF81901">
    <property type="entry name" value="HCP-like"/>
    <property type="match status" value="1"/>
</dbReference>
<evidence type="ECO:0000256" key="1">
    <source>
        <dbReference type="SAM" id="MobiDB-lite"/>
    </source>
</evidence>
<dbReference type="PANTHER" id="PTHR43628">
    <property type="entry name" value="ACTIVATOR OF C KINASE PROTEIN 1-RELATED"/>
    <property type="match status" value="1"/>
</dbReference>
<dbReference type="AlphaFoldDB" id="U4L804"/>
<evidence type="ECO:0000313" key="3">
    <source>
        <dbReference type="Proteomes" id="UP000018144"/>
    </source>
</evidence>
<feature type="region of interest" description="Disordered" evidence="1">
    <location>
        <begin position="1"/>
        <end position="125"/>
    </location>
</feature>
<feature type="region of interest" description="Disordered" evidence="1">
    <location>
        <begin position="533"/>
        <end position="661"/>
    </location>
</feature>
<protein>
    <submittedName>
        <fullName evidence="2">Similar to Mitosis inhibitor nif1 acc. no. P87159</fullName>
    </submittedName>
</protein>
<dbReference type="Pfam" id="PF08238">
    <property type="entry name" value="Sel1"/>
    <property type="match status" value="3"/>
</dbReference>
<evidence type="ECO:0000313" key="2">
    <source>
        <dbReference type="EMBL" id="CCX06269.1"/>
    </source>
</evidence>
<feature type="compositionally biased region" description="Basic and acidic residues" evidence="1">
    <location>
        <begin position="32"/>
        <end position="55"/>
    </location>
</feature>
<feature type="compositionally biased region" description="Low complexity" evidence="1">
    <location>
        <begin position="580"/>
        <end position="606"/>
    </location>
</feature>
<dbReference type="EMBL" id="HF935284">
    <property type="protein sequence ID" value="CCX06269.1"/>
    <property type="molecule type" value="Genomic_DNA"/>
</dbReference>
<dbReference type="Proteomes" id="UP000018144">
    <property type="component" value="Unassembled WGS sequence"/>
</dbReference>
<reference evidence="2 3" key="1">
    <citation type="journal article" date="2013" name="PLoS Genet.">
        <title>The genome and development-dependent transcriptomes of Pyronema confluens: a window into fungal evolution.</title>
        <authorList>
            <person name="Traeger S."/>
            <person name="Altegoer F."/>
            <person name="Freitag M."/>
            <person name="Gabaldon T."/>
            <person name="Kempken F."/>
            <person name="Kumar A."/>
            <person name="Marcet-Houben M."/>
            <person name="Poggeler S."/>
            <person name="Stajich J.E."/>
            <person name="Nowrousian M."/>
        </authorList>
    </citation>
    <scope>NUCLEOTIDE SEQUENCE [LARGE SCALE GENOMIC DNA]</scope>
    <source>
        <strain evidence="3">CBS 100304</strain>
        <tissue evidence="2">Vegetative mycelium</tissue>
    </source>
</reference>
<dbReference type="STRING" id="1076935.U4L804"/>
<dbReference type="InterPro" id="IPR006597">
    <property type="entry name" value="Sel1-like"/>
</dbReference>
<dbReference type="GO" id="GO:0032153">
    <property type="term" value="C:cell division site"/>
    <property type="evidence" value="ECO:0007669"/>
    <property type="project" value="TreeGrafter"/>
</dbReference>
<dbReference type="OrthoDB" id="2384430at2759"/>
<dbReference type="OMA" id="VMWLKKV"/>
<dbReference type="Gene3D" id="1.25.40.10">
    <property type="entry name" value="Tetratricopeptide repeat domain"/>
    <property type="match status" value="1"/>
</dbReference>
<gene>
    <name evidence="2" type="ORF">PCON_05856</name>
</gene>
<sequence>MQARQPPSRPQPERSRTDGGLASFVPTPGDFTPERSPLEEIMRRGRAMMREEFRDQGGPAAQPQRTSSAQRRHEPYSGRPGYAAPIGEDEVQGQRNDGRPGTAPMELRMPRFSTITNDSSDRDSMIRDSMIRDSMMSMNDRDSTIMGGFSFGFSGQPSIRDPLKSVQHQFNEGRDSLKPVLTNGEHDDDMPEMRQQPFTPTRAEFNTGRSSVKPIISSVDDESYSPTDETYLPREFESKPPQGVLDRRGVSPGPSPLGMSEYARTPDQPSPRPGQQMSRPPTADRSRQPSPNPNPKPGYVGRQYVPYREANSAQPSPTYPPPSRQSSAENGRFPPPVRTGSNERLVPAGPYGPPSRQNSCESEPKYVPYRQGSTSAAVPVRKSSMSTPMDPNGRPIPPRNAPSPSMLSMNPDVRTLSPAPHSASPAQSPLPSPPNPWTMERSPSAASDNISIYSIGGTRSKAAFNFSRPLSARPSVDLQQRPSIDIPHRQMIDQDEVQTPASINGDAADYTQAGGSAYVYSKFDLPRGRTVERSSFVVDGADADAMSPQGVEMRNQNMSNIRSGSVSATNGSGSPPGPNTRGSPTRGSPSPGPGPSRSASAATPTSLPNPTPPQRQLSSPIGGGLSPRPPGSGLTPRPQPSTERLRPSTSGGPSPHLHVTPTAALDPEEHLRIGLDLHESGSLQESTYHLRCAAHGGHATGMLMYALACRHGWGMRPNQKEGVMWLKKVTQLASSDEASVLKNPTGGNQGEVKQHRARFALSIYELGVSHLNGWGTEMDKGLALNCFEIAGKWGDPDALSEAGFCYANGVGTKKDMKKAAKFYRLAEAKGVNMVGNSWIWKDKYLDDEDRASKALKEGKEAPSVKEKEKKEGGGLFGRKKSLAT</sequence>
<feature type="compositionally biased region" description="Polar residues" evidence="1">
    <location>
        <begin position="554"/>
        <end position="573"/>
    </location>
</feature>
<dbReference type="GO" id="GO:0010972">
    <property type="term" value="P:negative regulation of G2/M transition of mitotic cell cycle"/>
    <property type="evidence" value="ECO:0007669"/>
    <property type="project" value="TreeGrafter"/>
</dbReference>
<proteinExistence type="predicted"/>
<dbReference type="PANTHER" id="PTHR43628:SF11">
    <property type="entry name" value="PROTEIN DSF2"/>
    <property type="match status" value="1"/>
</dbReference>
<feature type="region of interest" description="Disordered" evidence="1">
    <location>
        <begin position="172"/>
        <end position="445"/>
    </location>
</feature>
<dbReference type="InterPro" id="IPR011990">
    <property type="entry name" value="TPR-like_helical_dom_sf"/>
</dbReference>
<dbReference type="InterPro" id="IPR052945">
    <property type="entry name" value="Mitotic_Regulator"/>
</dbReference>
<keyword evidence="3" id="KW-1185">Reference proteome</keyword>
<feature type="compositionally biased region" description="Low complexity" evidence="1">
    <location>
        <begin position="417"/>
        <end position="427"/>
    </location>
</feature>
<feature type="compositionally biased region" description="Basic and acidic residues" evidence="1">
    <location>
        <begin position="855"/>
        <end position="872"/>
    </location>
</feature>
<organism evidence="2 3">
    <name type="scientific">Pyronema omphalodes (strain CBS 100304)</name>
    <name type="common">Pyronema confluens</name>
    <dbReference type="NCBI Taxonomy" id="1076935"/>
    <lineage>
        <taxon>Eukaryota</taxon>
        <taxon>Fungi</taxon>
        <taxon>Dikarya</taxon>
        <taxon>Ascomycota</taxon>
        <taxon>Pezizomycotina</taxon>
        <taxon>Pezizomycetes</taxon>
        <taxon>Pezizales</taxon>
        <taxon>Pyronemataceae</taxon>
        <taxon>Pyronema</taxon>
    </lineage>
</organism>
<name>U4L804_PYROM</name>